<gene>
    <name evidence="2" type="ORF">PLEPLA_LOCUS14791</name>
</gene>
<keyword evidence="3" id="KW-1185">Reference proteome</keyword>
<dbReference type="EMBL" id="CADEAL010000923">
    <property type="protein sequence ID" value="CAB1426853.1"/>
    <property type="molecule type" value="Genomic_DNA"/>
</dbReference>
<organism evidence="2 3">
    <name type="scientific">Pleuronectes platessa</name>
    <name type="common">European plaice</name>
    <dbReference type="NCBI Taxonomy" id="8262"/>
    <lineage>
        <taxon>Eukaryota</taxon>
        <taxon>Metazoa</taxon>
        <taxon>Chordata</taxon>
        <taxon>Craniata</taxon>
        <taxon>Vertebrata</taxon>
        <taxon>Euteleostomi</taxon>
        <taxon>Actinopterygii</taxon>
        <taxon>Neopterygii</taxon>
        <taxon>Teleostei</taxon>
        <taxon>Neoteleostei</taxon>
        <taxon>Acanthomorphata</taxon>
        <taxon>Carangaria</taxon>
        <taxon>Pleuronectiformes</taxon>
        <taxon>Pleuronectoidei</taxon>
        <taxon>Pleuronectidae</taxon>
        <taxon>Pleuronectes</taxon>
    </lineage>
</organism>
<feature type="region of interest" description="Disordered" evidence="1">
    <location>
        <begin position="56"/>
        <end position="129"/>
    </location>
</feature>
<evidence type="ECO:0000256" key="1">
    <source>
        <dbReference type="SAM" id="MobiDB-lite"/>
    </source>
</evidence>
<evidence type="ECO:0000313" key="2">
    <source>
        <dbReference type="EMBL" id="CAB1426853.1"/>
    </source>
</evidence>
<protein>
    <submittedName>
        <fullName evidence="2">Uncharacterized protein</fullName>
    </submittedName>
</protein>
<dbReference type="AlphaFoldDB" id="A0A9N7UB87"/>
<sequence>MRQGDIPDRMEVPLPRWLEHHGEQMRNWGVINNWLVPERRGCYLAASSERDFTQCEKRVGTRSSGEPDGSATGISEREKEKRNEIASISGEPHSTKREEVGLFVSLLPPPPPPPPAPPPPPTCPLSVANTCGKQLAG</sequence>
<proteinExistence type="predicted"/>
<evidence type="ECO:0000313" key="3">
    <source>
        <dbReference type="Proteomes" id="UP001153269"/>
    </source>
</evidence>
<name>A0A9N7UB87_PLEPL</name>
<feature type="compositionally biased region" description="Basic and acidic residues" evidence="1">
    <location>
        <begin position="75"/>
        <end position="84"/>
    </location>
</feature>
<reference evidence="2" key="1">
    <citation type="submission" date="2020-03" db="EMBL/GenBank/DDBJ databases">
        <authorList>
            <person name="Weist P."/>
        </authorList>
    </citation>
    <scope>NUCLEOTIDE SEQUENCE</scope>
</reference>
<comment type="caution">
    <text evidence="2">The sequence shown here is derived from an EMBL/GenBank/DDBJ whole genome shotgun (WGS) entry which is preliminary data.</text>
</comment>
<feature type="compositionally biased region" description="Pro residues" evidence="1">
    <location>
        <begin position="107"/>
        <end position="123"/>
    </location>
</feature>
<dbReference type="Proteomes" id="UP001153269">
    <property type="component" value="Unassembled WGS sequence"/>
</dbReference>
<accession>A0A9N7UB87</accession>